<dbReference type="SUPFAM" id="SSF53474">
    <property type="entry name" value="alpha/beta-Hydrolases"/>
    <property type="match status" value="1"/>
</dbReference>
<gene>
    <name evidence="7" type="primary">LOC128201029</name>
</gene>
<evidence type="ECO:0000256" key="4">
    <source>
        <dbReference type="ARBA" id="ARBA00023180"/>
    </source>
</evidence>
<dbReference type="Pfam" id="PF00135">
    <property type="entry name" value="COesterase"/>
    <property type="match status" value="1"/>
</dbReference>
<sequence>MYLKYSFKIISFFIFILQTMRIHSYKIEVKVSQGKIIGTRQATVFEGKLYYAFYGIPYAQTPIGKLRFKNPKPLKKWKKPYDASTEYHGACAQAHIVHKPALYGFENCLNMNIYSPHLPNNLHQKLKPVIVWIHGYAFASSFSHVYGADFLIDNDILFISVTHRIGVFGFLKVNDTDINVNMGLKDIVFALKWISKNIHNFGGDKNQITVMGNGSAATYLSLLLMTKFKTLFSKMILQSGAIFSPSIFQGDYKVQRERFMKELKKITSKDVFTASTKDIINAAKKIYSSREIMDFQRSVVPFTPIIEKQSNKSLLTKRPIEFYNTVKKLNISILIGFNSQESISEVIPFLHNPRYLKAFATYFKFMVPFSDGCSYSYSSDIYNEIAMKIKNKYFEDEISENSIHKFLRYASDLHIHPVIKFIKTQLRIKEGNMYVYKFNYVGKFNAMKATSISQTNIHVKGASSGDEICYILKCEPYWENYVKLNRNFYDRDRLFIKYIARMWANFAKTGKPTPLSQSENVTWPQMTVENDKMLLISKQSKVINTVLENRMFLFWEDLYNKYFKNEYCTPNIRDEL</sequence>
<evidence type="ECO:0000256" key="2">
    <source>
        <dbReference type="ARBA" id="ARBA00022487"/>
    </source>
</evidence>
<accession>A0ABM3MMP4</accession>
<proteinExistence type="inferred from homology"/>
<dbReference type="PANTHER" id="PTHR43142">
    <property type="entry name" value="CARBOXYLIC ESTER HYDROLASE"/>
    <property type="match status" value="1"/>
</dbReference>
<dbReference type="Gene3D" id="3.40.50.1820">
    <property type="entry name" value="alpha/beta hydrolase"/>
    <property type="match status" value="1"/>
</dbReference>
<reference evidence="7" key="1">
    <citation type="submission" date="2025-08" db="UniProtKB">
        <authorList>
            <consortium name="RefSeq"/>
        </authorList>
    </citation>
    <scope>IDENTIFICATION</scope>
    <source>
        <tissue evidence="7">Whole larvae</tissue>
    </source>
</reference>
<dbReference type="Proteomes" id="UP001652740">
    <property type="component" value="Unplaced"/>
</dbReference>
<comment type="similarity">
    <text evidence="1">Belongs to the type-B carboxylesterase/lipase family.</text>
</comment>
<dbReference type="InterPro" id="IPR002018">
    <property type="entry name" value="CarbesteraseB"/>
</dbReference>
<dbReference type="InterPro" id="IPR029058">
    <property type="entry name" value="AB_hydrolase_fold"/>
</dbReference>
<keyword evidence="6" id="KW-1185">Reference proteome</keyword>
<organism evidence="6 7">
    <name type="scientific">Galleria mellonella</name>
    <name type="common">Greater wax moth</name>
    <dbReference type="NCBI Taxonomy" id="7137"/>
    <lineage>
        <taxon>Eukaryota</taxon>
        <taxon>Metazoa</taxon>
        <taxon>Ecdysozoa</taxon>
        <taxon>Arthropoda</taxon>
        <taxon>Hexapoda</taxon>
        <taxon>Insecta</taxon>
        <taxon>Pterygota</taxon>
        <taxon>Neoptera</taxon>
        <taxon>Endopterygota</taxon>
        <taxon>Lepidoptera</taxon>
        <taxon>Glossata</taxon>
        <taxon>Ditrysia</taxon>
        <taxon>Pyraloidea</taxon>
        <taxon>Pyralidae</taxon>
        <taxon>Galleriinae</taxon>
        <taxon>Galleria</taxon>
    </lineage>
</organism>
<evidence type="ECO:0000313" key="6">
    <source>
        <dbReference type="Proteomes" id="UP001652740"/>
    </source>
</evidence>
<evidence type="ECO:0000256" key="3">
    <source>
        <dbReference type="ARBA" id="ARBA00022801"/>
    </source>
</evidence>
<keyword evidence="2" id="KW-0719">Serine esterase</keyword>
<keyword evidence="4" id="KW-0325">Glycoprotein</keyword>
<name>A0ABM3MMP4_GALME</name>
<keyword evidence="3" id="KW-0378">Hydrolase</keyword>
<dbReference type="RefSeq" id="XP_052752415.1">
    <property type="nucleotide sequence ID" value="XM_052896455.1"/>
</dbReference>
<evidence type="ECO:0000259" key="5">
    <source>
        <dbReference type="Pfam" id="PF00135"/>
    </source>
</evidence>
<protein>
    <submittedName>
        <fullName evidence="7">Juvenile hormone esterase-like</fullName>
    </submittedName>
</protein>
<evidence type="ECO:0000256" key="1">
    <source>
        <dbReference type="ARBA" id="ARBA00005964"/>
    </source>
</evidence>
<evidence type="ECO:0000313" key="7">
    <source>
        <dbReference type="RefSeq" id="XP_052752415.1"/>
    </source>
</evidence>
<dbReference type="PANTHER" id="PTHR43142:SF1">
    <property type="entry name" value="CARBOXYLIC ESTER HYDROLASE"/>
    <property type="match status" value="1"/>
</dbReference>
<dbReference type="GeneID" id="128201029"/>
<feature type="domain" description="Carboxylesterase type B" evidence="5">
    <location>
        <begin position="28"/>
        <end position="552"/>
    </location>
</feature>